<evidence type="ECO:0000313" key="13">
    <source>
        <dbReference type="Proteomes" id="UP001253595"/>
    </source>
</evidence>
<evidence type="ECO:0000256" key="10">
    <source>
        <dbReference type="SAM" id="MobiDB-lite"/>
    </source>
</evidence>
<comment type="subunit">
    <text evidence="9">Part of a complex composed of FtsB, FtsL and FtsQ.</text>
</comment>
<keyword evidence="6 9" id="KW-1133">Transmembrane helix</keyword>
<dbReference type="Pfam" id="PF08478">
    <property type="entry name" value="POTRA_1"/>
    <property type="match status" value="1"/>
</dbReference>
<dbReference type="RefSeq" id="WP_310075319.1">
    <property type="nucleotide sequence ID" value="NZ_JAVDVX010000007.1"/>
</dbReference>
<evidence type="ECO:0000256" key="2">
    <source>
        <dbReference type="ARBA" id="ARBA00022475"/>
    </source>
</evidence>
<dbReference type="GO" id="GO:0051301">
    <property type="term" value="P:cell division"/>
    <property type="evidence" value="ECO:0007669"/>
    <property type="project" value="UniProtKB-KW"/>
</dbReference>
<evidence type="ECO:0000256" key="7">
    <source>
        <dbReference type="ARBA" id="ARBA00023136"/>
    </source>
</evidence>
<dbReference type="PANTHER" id="PTHR35851:SF1">
    <property type="entry name" value="CELL DIVISION PROTEIN FTSQ"/>
    <property type="match status" value="1"/>
</dbReference>
<feature type="domain" description="POTRA" evidence="11">
    <location>
        <begin position="144"/>
        <end position="213"/>
    </location>
</feature>
<evidence type="ECO:0000256" key="3">
    <source>
        <dbReference type="ARBA" id="ARBA00022519"/>
    </source>
</evidence>
<evidence type="ECO:0000256" key="4">
    <source>
        <dbReference type="ARBA" id="ARBA00022618"/>
    </source>
</evidence>
<sequence>MRDMKGERIEPRIGNERDDAEVAKSTRRNRAAETARDSRSESVATSRIVRDVLLDSPSSRYVPPDLPVAPQDGTVKRERGYTKASPQGRRERETRQKTGRAEKKFWQKWNFSWVNRKLGAVIFVIGLCFGIYWVSGPVAKVFERPIKSVVVEGDFNFITKQRATELIGNEIDGDFLQLDLMQLKNALLGDPWVEKVTLNRRWPDTLVVKISEQKPIARWGDGFLNQRGEIVLVDEASKLSGLPWLQGSEADAPEILQQYQDLSQLLRSRGLEVIALKCDNKKSWRLTIKNHVEIALGRDQVMEKMRRFVTVYDTHLSNVWLDVKAIDLRYTNGVAVRWVADSATAKKYIKSQAQVKLPSPAAPNTPQIN</sequence>
<keyword evidence="13" id="KW-1185">Reference proteome</keyword>
<evidence type="ECO:0000256" key="8">
    <source>
        <dbReference type="ARBA" id="ARBA00023306"/>
    </source>
</evidence>
<dbReference type="InterPro" id="IPR045335">
    <property type="entry name" value="FtsQ_C_sf"/>
</dbReference>
<evidence type="ECO:0000256" key="1">
    <source>
        <dbReference type="ARBA" id="ARBA00004370"/>
    </source>
</evidence>
<feature type="transmembrane region" description="Helical" evidence="9">
    <location>
        <begin position="118"/>
        <end position="135"/>
    </location>
</feature>
<dbReference type="Gene3D" id="3.40.50.11690">
    <property type="entry name" value="Cell division protein FtsQ/DivIB"/>
    <property type="match status" value="1"/>
</dbReference>
<dbReference type="EMBL" id="JAVDVX010000007">
    <property type="protein sequence ID" value="MDR7091716.1"/>
    <property type="molecule type" value="Genomic_DNA"/>
</dbReference>
<keyword evidence="7 9" id="KW-0472">Membrane</keyword>
<dbReference type="InterPro" id="IPR034746">
    <property type="entry name" value="POTRA"/>
</dbReference>
<accession>A0ABU1V2N6</accession>
<keyword evidence="5 9" id="KW-0812">Transmembrane</keyword>
<dbReference type="PROSITE" id="PS51779">
    <property type="entry name" value="POTRA"/>
    <property type="match status" value="1"/>
</dbReference>
<comment type="subcellular location">
    <subcellularLocation>
        <location evidence="9">Cell inner membrane</location>
        <topology evidence="9">Single-pass type II membrane protein</topology>
    </subcellularLocation>
    <subcellularLocation>
        <location evidence="1">Membrane</location>
    </subcellularLocation>
    <text evidence="9">Localizes to the division septum.</text>
</comment>
<feature type="region of interest" description="Disordered" evidence="10">
    <location>
        <begin position="56"/>
        <end position="99"/>
    </location>
</feature>
<organism evidence="12 13">
    <name type="scientific">Cellvibrio fibrivorans</name>
    <dbReference type="NCBI Taxonomy" id="126350"/>
    <lineage>
        <taxon>Bacteria</taxon>
        <taxon>Pseudomonadati</taxon>
        <taxon>Pseudomonadota</taxon>
        <taxon>Gammaproteobacteria</taxon>
        <taxon>Cellvibrionales</taxon>
        <taxon>Cellvibrionaceae</taxon>
        <taxon>Cellvibrio</taxon>
    </lineage>
</organism>
<dbReference type="Proteomes" id="UP001253595">
    <property type="component" value="Unassembled WGS sequence"/>
</dbReference>
<dbReference type="PANTHER" id="PTHR35851">
    <property type="entry name" value="CELL DIVISION PROTEIN FTSQ"/>
    <property type="match status" value="1"/>
</dbReference>
<evidence type="ECO:0000256" key="5">
    <source>
        <dbReference type="ARBA" id="ARBA00022692"/>
    </source>
</evidence>
<dbReference type="Gene3D" id="3.10.20.310">
    <property type="entry name" value="membrane protein fhac"/>
    <property type="match status" value="1"/>
</dbReference>
<dbReference type="HAMAP" id="MF_00911">
    <property type="entry name" value="FtsQ_subfam"/>
    <property type="match status" value="1"/>
</dbReference>
<comment type="caution">
    <text evidence="12">The sequence shown here is derived from an EMBL/GenBank/DDBJ whole genome shotgun (WGS) entry which is preliminary data.</text>
</comment>
<evidence type="ECO:0000313" key="12">
    <source>
        <dbReference type="EMBL" id="MDR7091716.1"/>
    </source>
</evidence>
<feature type="compositionally biased region" description="Basic and acidic residues" evidence="10">
    <location>
        <begin position="88"/>
        <end position="99"/>
    </location>
</feature>
<feature type="region of interest" description="Disordered" evidence="10">
    <location>
        <begin position="1"/>
        <end position="44"/>
    </location>
</feature>
<dbReference type="InterPro" id="IPR013685">
    <property type="entry name" value="POTRA_FtsQ_type"/>
</dbReference>
<name>A0ABU1V2N6_9GAMM</name>
<keyword evidence="2 9" id="KW-1003">Cell membrane</keyword>
<keyword evidence="8 9" id="KW-0131">Cell cycle</keyword>
<dbReference type="InterPro" id="IPR005548">
    <property type="entry name" value="Cell_div_FtsQ/DivIB_C"/>
</dbReference>
<keyword evidence="4 9" id="KW-0132">Cell division</keyword>
<evidence type="ECO:0000256" key="9">
    <source>
        <dbReference type="HAMAP-Rule" id="MF_00911"/>
    </source>
</evidence>
<comment type="similarity">
    <text evidence="9">Belongs to the FtsQ/DivIB family. FtsQ subfamily.</text>
</comment>
<feature type="compositionally biased region" description="Basic and acidic residues" evidence="10">
    <location>
        <begin position="1"/>
        <end position="40"/>
    </location>
</feature>
<reference evidence="12 13" key="1">
    <citation type="submission" date="2023-07" db="EMBL/GenBank/DDBJ databases">
        <title>Sorghum-associated microbial communities from plants grown in Nebraska, USA.</title>
        <authorList>
            <person name="Schachtman D."/>
        </authorList>
    </citation>
    <scope>NUCLEOTIDE SEQUENCE [LARGE SCALE GENOMIC DNA]</scope>
    <source>
        <strain evidence="12 13">BE190</strain>
    </source>
</reference>
<proteinExistence type="inferred from homology"/>
<evidence type="ECO:0000259" key="11">
    <source>
        <dbReference type="PROSITE" id="PS51779"/>
    </source>
</evidence>
<keyword evidence="3 9" id="KW-0997">Cell inner membrane</keyword>
<evidence type="ECO:0000256" key="6">
    <source>
        <dbReference type="ARBA" id="ARBA00022989"/>
    </source>
</evidence>
<gene>
    <name evidence="9" type="primary">ftsQ</name>
    <name evidence="12" type="ORF">J2X05_003751</name>
</gene>
<dbReference type="Pfam" id="PF03799">
    <property type="entry name" value="FtsQ_DivIB_C"/>
    <property type="match status" value="1"/>
</dbReference>
<dbReference type="InterPro" id="IPR026579">
    <property type="entry name" value="FtsQ"/>
</dbReference>
<protein>
    <recommendedName>
        <fullName evidence="9">Cell division protein FtsQ</fullName>
    </recommendedName>
</protein>
<comment type="function">
    <text evidence="9">Essential cell division protein. May link together the upstream cell division proteins, which are predominantly cytoplasmic, with the downstream cell division proteins, which are predominantly periplasmic. May control correct divisome assembly.</text>
</comment>